<organism evidence="2 3">
    <name type="scientific">Lactarius akahatsu</name>
    <dbReference type="NCBI Taxonomy" id="416441"/>
    <lineage>
        <taxon>Eukaryota</taxon>
        <taxon>Fungi</taxon>
        <taxon>Dikarya</taxon>
        <taxon>Basidiomycota</taxon>
        <taxon>Agaricomycotina</taxon>
        <taxon>Agaricomycetes</taxon>
        <taxon>Russulales</taxon>
        <taxon>Russulaceae</taxon>
        <taxon>Lactarius</taxon>
    </lineage>
</organism>
<gene>
    <name evidence="2" type="ORF">EDB92DRAFT_797225</name>
</gene>
<dbReference type="Proteomes" id="UP001201163">
    <property type="component" value="Unassembled WGS sequence"/>
</dbReference>
<feature type="region of interest" description="Disordered" evidence="1">
    <location>
        <begin position="178"/>
        <end position="214"/>
    </location>
</feature>
<proteinExistence type="predicted"/>
<keyword evidence="3" id="KW-1185">Reference proteome</keyword>
<evidence type="ECO:0000313" key="3">
    <source>
        <dbReference type="Proteomes" id="UP001201163"/>
    </source>
</evidence>
<feature type="compositionally biased region" description="Basic residues" evidence="1">
    <location>
        <begin position="502"/>
        <end position="516"/>
    </location>
</feature>
<evidence type="ECO:0000313" key="2">
    <source>
        <dbReference type="EMBL" id="KAH8977387.1"/>
    </source>
</evidence>
<protein>
    <submittedName>
        <fullName evidence="2">Uncharacterized protein</fullName>
    </submittedName>
</protein>
<feature type="compositionally biased region" description="Polar residues" evidence="1">
    <location>
        <begin position="521"/>
        <end position="535"/>
    </location>
</feature>
<dbReference type="Gene3D" id="1.10.443.20">
    <property type="entry name" value="Centromere DNA-binding protein complex CBF3 subunit, domain 2"/>
    <property type="match status" value="1"/>
</dbReference>
<dbReference type="GO" id="GO:0003677">
    <property type="term" value="F:DNA binding"/>
    <property type="evidence" value="ECO:0007669"/>
    <property type="project" value="InterPro"/>
</dbReference>
<dbReference type="EMBL" id="JAKELL010000317">
    <property type="protein sequence ID" value="KAH8977387.1"/>
    <property type="molecule type" value="Genomic_DNA"/>
</dbReference>
<accession>A0AAD4L5J1</accession>
<feature type="compositionally biased region" description="Basic and acidic residues" evidence="1">
    <location>
        <begin position="182"/>
        <end position="194"/>
    </location>
</feature>
<reference evidence="2" key="1">
    <citation type="submission" date="2022-01" db="EMBL/GenBank/DDBJ databases">
        <title>Comparative genomics reveals a dynamic genome evolution in the ectomycorrhizal milk-cap (Lactarius) mushrooms.</title>
        <authorList>
            <consortium name="DOE Joint Genome Institute"/>
            <person name="Lebreton A."/>
            <person name="Tang N."/>
            <person name="Kuo A."/>
            <person name="LaButti K."/>
            <person name="Drula E."/>
            <person name="Barry K."/>
            <person name="Clum A."/>
            <person name="Lipzen A."/>
            <person name="Mousain D."/>
            <person name="Ng V."/>
            <person name="Wang R."/>
            <person name="Wang X."/>
            <person name="Dai Y."/>
            <person name="Henrissat B."/>
            <person name="Grigoriev I.V."/>
            <person name="Guerin-Laguette A."/>
            <person name="Yu F."/>
            <person name="Martin F.M."/>
        </authorList>
    </citation>
    <scope>NUCLEOTIDE SEQUENCE</scope>
    <source>
        <strain evidence="2">QP</strain>
    </source>
</reference>
<name>A0AAD4L5J1_9AGAM</name>
<feature type="non-terminal residue" evidence="2">
    <location>
        <position position="1"/>
    </location>
</feature>
<evidence type="ECO:0000256" key="1">
    <source>
        <dbReference type="SAM" id="MobiDB-lite"/>
    </source>
</evidence>
<comment type="caution">
    <text evidence="2">The sequence shown here is derived from an EMBL/GenBank/DDBJ whole genome shotgun (WGS) entry which is preliminary data.</text>
</comment>
<sequence>VTIDVVNAIGHWTGNTLQEVYASKIPKTAVTALAGFYVGEQYRVPWVEVDVPQALQAQLFPFAEEALARVKTSNPGPVNYGTINFLELLQQLRPFFWQGPQKGAAAIHCVFPESALLKRLKVLQTAEAAAFFTKWPDACEVKDAGNRAMNEIGSSFRESATQSAFVALAGRNSSIESTLQSHSEKLDVLTRRSEPFSPSRQQERLPTDAGTMPLPRFRMSTPNGTHSRALSKTPPAPQCQCGVTCSLHVSPMQVTKVFENQPILVPRLRLPPPTTQASGLTEAACAVRLSTHAVTEVPVAHVPGPAVVPAVSGLSGFETLTPVSIAHDGKTHTALRLLPGPSPPYTPFDMVLPEPMAFCDPTNMTVDRYPAFTSRNCNWTSVFAMIKQPALLWKAWRPESLGSYPNVRLLWQAWDEGALIEGVGRKPPLRLVDEEWGSQKHWQTSKGRLPSWRPHQNASVRQTWSQFQFFVKRVEQALANGSTASEALQDFESQRGDQSMPKFHKFLQPRKGAKNKRPPDTTGTSSQPGPSAACQ</sequence>
<dbReference type="InterPro" id="IPR038279">
    <property type="entry name" value="Ndc10_dom2_sf"/>
</dbReference>
<feature type="region of interest" description="Disordered" evidence="1">
    <location>
        <begin position="489"/>
        <end position="535"/>
    </location>
</feature>
<dbReference type="AlphaFoldDB" id="A0AAD4L5J1"/>